<organism evidence="2 3">
    <name type="scientific">Phaeosphaeria nodorum (strain SN15 / ATCC MYA-4574 / FGSC 10173)</name>
    <name type="common">Glume blotch fungus</name>
    <name type="synonym">Parastagonospora nodorum</name>
    <dbReference type="NCBI Taxonomy" id="321614"/>
    <lineage>
        <taxon>Eukaryota</taxon>
        <taxon>Fungi</taxon>
        <taxon>Dikarya</taxon>
        <taxon>Ascomycota</taxon>
        <taxon>Pezizomycotina</taxon>
        <taxon>Dothideomycetes</taxon>
        <taxon>Pleosporomycetidae</taxon>
        <taxon>Pleosporales</taxon>
        <taxon>Pleosporineae</taxon>
        <taxon>Phaeosphaeriaceae</taxon>
        <taxon>Parastagonospora</taxon>
    </lineage>
</organism>
<protein>
    <recommendedName>
        <fullName evidence="1">Calcineurin-like phosphoesterase domain-containing protein</fullName>
    </recommendedName>
</protein>
<dbReference type="PANTHER" id="PTHR32440:SF11">
    <property type="entry name" value="METALLOPHOSPHOESTERASE DOMAIN-CONTAINING PROTEIN"/>
    <property type="match status" value="1"/>
</dbReference>
<dbReference type="VEuPathDB" id="FungiDB:JI435_142550"/>
<dbReference type="InterPro" id="IPR004843">
    <property type="entry name" value="Calcineurin-like_PHP"/>
</dbReference>
<dbReference type="GO" id="GO:0016787">
    <property type="term" value="F:hydrolase activity"/>
    <property type="evidence" value="ECO:0007669"/>
    <property type="project" value="InterPro"/>
</dbReference>
<evidence type="ECO:0000259" key="1">
    <source>
        <dbReference type="Pfam" id="PF00149"/>
    </source>
</evidence>
<feature type="domain" description="Calcineurin-like phosphoesterase" evidence="1">
    <location>
        <begin position="34"/>
        <end position="126"/>
    </location>
</feature>
<dbReference type="SUPFAM" id="SSF56300">
    <property type="entry name" value="Metallo-dependent phosphatases"/>
    <property type="match status" value="1"/>
</dbReference>
<gene>
    <name evidence="2" type="ORF">JI435_142550</name>
</gene>
<evidence type="ECO:0000313" key="3">
    <source>
        <dbReference type="Proteomes" id="UP000663193"/>
    </source>
</evidence>
<dbReference type="Pfam" id="PF00149">
    <property type="entry name" value="Metallophos"/>
    <property type="match status" value="1"/>
</dbReference>
<dbReference type="InterPro" id="IPR029052">
    <property type="entry name" value="Metallo-depent_PP-like"/>
</dbReference>
<name>A0A7U2FEW0_PHANO</name>
<proteinExistence type="predicted"/>
<evidence type="ECO:0000313" key="2">
    <source>
        <dbReference type="EMBL" id="QRD02949.1"/>
    </source>
</evidence>
<dbReference type="EMBL" id="CP069036">
    <property type="protein sequence ID" value="QRD02949.1"/>
    <property type="molecule type" value="Genomic_DNA"/>
</dbReference>
<dbReference type="OrthoDB" id="783096at2759"/>
<reference evidence="3" key="1">
    <citation type="journal article" date="2021" name="BMC Genomics">
        <title>Chromosome-level genome assembly and manually-curated proteome of model necrotroph Parastagonospora nodorum Sn15 reveals a genome-wide trove of candidate effector homologs, and redundancy of virulence-related functions within an accessory chromosome.</title>
        <authorList>
            <person name="Bertazzoni S."/>
            <person name="Jones D.A.B."/>
            <person name="Phan H.T."/>
            <person name="Tan K.-C."/>
            <person name="Hane J.K."/>
        </authorList>
    </citation>
    <scope>NUCLEOTIDE SEQUENCE [LARGE SCALE GENOMIC DNA]</scope>
    <source>
        <strain evidence="3">SN15 / ATCC MYA-4574 / FGSC 10173)</strain>
    </source>
</reference>
<dbReference type="PANTHER" id="PTHR32440">
    <property type="entry name" value="PHOSPHATASE DCR2-RELATED-RELATED"/>
    <property type="match status" value="1"/>
</dbReference>
<dbReference type="OMA" id="CSETWST"/>
<keyword evidence="3" id="KW-1185">Reference proteome</keyword>
<sequence>MAWAVPYSKDRINHTPRYIPNYPGIQSNNSTSSITVFSDLRFGDSRSEYKDPKTTAVMNFVLDDECSDLVVLDGDLISCENVAPDKFNGIIDQVVPPLVSRNQPFALTFGNHDCSETWSTRSMALHMWWDIKGNKGEKHPFTTQSVEGPVEQVGWSNYYIPVYSSADGDKLEMLLWFFDSKVGKVFQPGANLDTPVGSCVDQR</sequence>
<dbReference type="Proteomes" id="UP000663193">
    <property type="component" value="Chromosome 14"/>
</dbReference>
<dbReference type="Gene3D" id="3.60.21.10">
    <property type="match status" value="1"/>
</dbReference>
<accession>A0A7U2FEW0</accession>
<dbReference type="AlphaFoldDB" id="A0A7U2FEW0"/>